<evidence type="ECO:0000313" key="2">
    <source>
        <dbReference type="Proteomes" id="UP001209540"/>
    </source>
</evidence>
<accession>A0AAD5P771</accession>
<dbReference type="Gene3D" id="3.60.10.10">
    <property type="entry name" value="Endonuclease/exonuclease/phosphatase"/>
    <property type="match status" value="1"/>
</dbReference>
<sequence length="121" mass="14235">TNILFITKIWLLSPNYYLTNWTQYYTYRIPIHSLYKTHYGQMGISLLVYLYCPFPINHLPNLSPSFLQYSLSYTIGDILIYCLYLPPTQKFDNHLAIEILDILPREIEGTSHTIYCGNFNA</sequence>
<dbReference type="EMBL" id="JAIXMP010000060">
    <property type="protein sequence ID" value="KAI9244383.1"/>
    <property type="molecule type" value="Genomic_DNA"/>
</dbReference>
<feature type="non-terminal residue" evidence="1">
    <location>
        <position position="1"/>
    </location>
</feature>
<gene>
    <name evidence="1" type="ORF">BDA99DRAFT_448512</name>
</gene>
<keyword evidence="2" id="KW-1185">Reference proteome</keyword>
<dbReference type="AlphaFoldDB" id="A0AAD5P771"/>
<evidence type="ECO:0000313" key="1">
    <source>
        <dbReference type="EMBL" id="KAI9244383.1"/>
    </source>
</evidence>
<reference evidence="1" key="2">
    <citation type="submission" date="2023-02" db="EMBL/GenBank/DDBJ databases">
        <authorList>
            <consortium name="DOE Joint Genome Institute"/>
            <person name="Mondo S.J."/>
            <person name="Chang Y."/>
            <person name="Wang Y."/>
            <person name="Ahrendt S."/>
            <person name="Andreopoulos W."/>
            <person name="Barry K."/>
            <person name="Beard J."/>
            <person name="Benny G.L."/>
            <person name="Blankenship S."/>
            <person name="Bonito G."/>
            <person name="Cuomo C."/>
            <person name="Desiro A."/>
            <person name="Gervers K.A."/>
            <person name="Hundley H."/>
            <person name="Kuo A."/>
            <person name="LaButti K."/>
            <person name="Lang B.F."/>
            <person name="Lipzen A."/>
            <person name="O'Donnell K."/>
            <person name="Pangilinan J."/>
            <person name="Reynolds N."/>
            <person name="Sandor L."/>
            <person name="Smith M.W."/>
            <person name="Tsang A."/>
            <person name="Grigoriev I.V."/>
            <person name="Stajich J.E."/>
            <person name="Spatafora J.W."/>
        </authorList>
    </citation>
    <scope>NUCLEOTIDE SEQUENCE</scope>
    <source>
        <strain evidence="1">RSA 2281</strain>
    </source>
</reference>
<dbReference type="SUPFAM" id="SSF56219">
    <property type="entry name" value="DNase I-like"/>
    <property type="match status" value="1"/>
</dbReference>
<name>A0AAD5P771_9FUNG</name>
<comment type="caution">
    <text evidence="1">The sequence shown here is derived from an EMBL/GenBank/DDBJ whole genome shotgun (WGS) entry which is preliminary data.</text>
</comment>
<dbReference type="Proteomes" id="UP001209540">
    <property type="component" value="Unassembled WGS sequence"/>
</dbReference>
<proteinExistence type="predicted"/>
<organism evidence="1 2">
    <name type="scientific">Phascolomyces articulosus</name>
    <dbReference type="NCBI Taxonomy" id="60185"/>
    <lineage>
        <taxon>Eukaryota</taxon>
        <taxon>Fungi</taxon>
        <taxon>Fungi incertae sedis</taxon>
        <taxon>Mucoromycota</taxon>
        <taxon>Mucoromycotina</taxon>
        <taxon>Mucoromycetes</taxon>
        <taxon>Mucorales</taxon>
        <taxon>Lichtheimiaceae</taxon>
        <taxon>Phascolomyces</taxon>
    </lineage>
</organism>
<reference evidence="1" key="1">
    <citation type="journal article" date="2022" name="IScience">
        <title>Evolution of zygomycete secretomes and the origins of terrestrial fungal ecologies.</title>
        <authorList>
            <person name="Chang Y."/>
            <person name="Wang Y."/>
            <person name="Mondo S."/>
            <person name="Ahrendt S."/>
            <person name="Andreopoulos W."/>
            <person name="Barry K."/>
            <person name="Beard J."/>
            <person name="Benny G.L."/>
            <person name="Blankenship S."/>
            <person name="Bonito G."/>
            <person name="Cuomo C."/>
            <person name="Desiro A."/>
            <person name="Gervers K.A."/>
            <person name="Hundley H."/>
            <person name="Kuo A."/>
            <person name="LaButti K."/>
            <person name="Lang B.F."/>
            <person name="Lipzen A."/>
            <person name="O'Donnell K."/>
            <person name="Pangilinan J."/>
            <person name="Reynolds N."/>
            <person name="Sandor L."/>
            <person name="Smith M.E."/>
            <person name="Tsang A."/>
            <person name="Grigoriev I.V."/>
            <person name="Stajich J.E."/>
            <person name="Spatafora J.W."/>
        </authorList>
    </citation>
    <scope>NUCLEOTIDE SEQUENCE</scope>
    <source>
        <strain evidence="1">RSA 2281</strain>
    </source>
</reference>
<dbReference type="InterPro" id="IPR036691">
    <property type="entry name" value="Endo/exonu/phosph_ase_sf"/>
</dbReference>
<protein>
    <submittedName>
        <fullName evidence="1">Uncharacterized protein</fullName>
    </submittedName>
</protein>